<keyword evidence="2" id="KW-0472">Membrane</keyword>
<evidence type="ECO:0000256" key="2">
    <source>
        <dbReference type="SAM" id="Phobius"/>
    </source>
</evidence>
<feature type="transmembrane region" description="Helical" evidence="2">
    <location>
        <begin position="44"/>
        <end position="64"/>
    </location>
</feature>
<dbReference type="EMBL" id="JACSDZ010000005">
    <property type="protein sequence ID" value="KAF7403850.1"/>
    <property type="molecule type" value="Genomic_DNA"/>
</dbReference>
<feature type="region of interest" description="Disordered" evidence="1">
    <location>
        <begin position="1"/>
        <end position="40"/>
    </location>
</feature>
<name>A0A834NCE4_VESGE</name>
<comment type="caution">
    <text evidence="3">The sequence shown here is derived from an EMBL/GenBank/DDBJ whole genome shotgun (WGS) entry which is preliminary data.</text>
</comment>
<keyword evidence="4" id="KW-1185">Reference proteome</keyword>
<dbReference type="Proteomes" id="UP000617340">
    <property type="component" value="Unassembled WGS sequence"/>
</dbReference>
<feature type="compositionally biased region" description="Acidic residues" evidence="1">
    <location>
        <begin position="12"/>
        <end position="28"/>
    </location>
</feature>
<evidence type="ECO:0000313" key="4">
    <source>
        <dbReference type="Proteomes" id="UP000617340"/>
    </source>
</evidence>
<organism evidence="3 4">
    <name type="scientific">Vespula germanica</name>
    <name type="common">German yellow jacket</name>
    <name type="synonym">Paravespula germanica</name>
    <dbReference type="NCBI Taxonomy" id="30212"/>
    <lineage>
        <taxon>Eukaryota</taxon>
        <taxon>Metazoa</taxon>
        <taxon>Ecdysozoa</taxon>
        <taxon>Arthropoda</taxon>
        <taxon>Hexapoda</taxon>
        <taxon>Insecta</taxon>
        <taxon>Pterygota</taxon>
        <taxon>Neoptera</taxon>
        <taxon>Endopterygota</taxon>
        <taxon>Hymenoptera</taxon>
        <taxon>Apocrita</taxon>
        <taxon>Aculeata</taxon>
        <taxon>Vespoidea</taxon>
        <taxon>Vespidae</taxon>
        <taxon>Vespinae</taxon>
        <taxon>Vespula</taxon>
    </lineage>
</organism>
<sequence>MPSRCSAALAQEEGEEEEEEEEEEEGEDEAHRPRRRRRRRRRRSYCYLLFSVPLVFFLSSLSIADALPFHPVPTHKGITRRSYIRYYEPASYDTVALRRHRDRTRRDVFDSTENQALLLRLKALDRYV</sequence>
<accession>A0A834NCE4</accession>
<gene>
    <name evidence="3" type="ORF">HZH68_006644</name>
</gene>
<protein>
    <submittedName>
        <fullName evidence="3">Uncharacterized protein</fullName>
    </submittedName>
</protein>
<keyword evidence="2" id="KW-0812">Transmembrane</keyword>
<evidence type="ECO:0000313" key="3">
    <source>
        <dbReference type="EMBL" id="KAF7403850.1"/>
    </source>
</evidence>
<keyword evidence="2" id="KW-1133">Transmembrane helix</keyword>
<proteinExistence type="predicted"/>
<dbReference type="AlphaFoldDB" id="A0A834NCE4"/>
<evidence type="ECO:0000256" key="1">
    <source>
        <dbReference type="SAM" id="MobiDB-lite"/>
    </source>
</evidence>
<reference evidence="3" key="1">
    <citation type="journal article" date="2020" name="G3 (Bethesda)">
        <title>High-Quality Assemblies for Three Invasive Social Wasps from the &lt;i&gt;Vespula&lt;/i&gt; Genus.</title>
        <authorList>
            <person name="Harrop T.W.R."/>
            <person name="Guhlin J."/>
            <person name="McLaughlin G.M."/>
            <person name="Permina E."/>
            <person name="Stockwell P."/>
            <person name="Gilligan J."/>
            <person name="Le Lec M.F."/>
            <person name="Gruber M.A.M."/>
            <person name="Quinn O."/>
            <person name="Lovegrove M."/>
            <person name="Duncan E.J."/>
            <person name="Remnant E.J."/>
            <person name="Van Eeckhoven J."/>
            <person name="Graham B."/>
            <person name="Knapp R.A."/>
            <person name="Langford K.W."/>
            <person name="Kronenberg Z."/>
            <person name="Press M.O."/>
            <person name="Eacker S.M."/>
            <person name="Wilson-Rankin E.E."/>
            <person name="Purcell J."/>
            <person name="Lester P.J."/>
            <person name="Dearden P.K."/>
        </authorList>
    </citation>
    <scope>NUCLEOTIDE SEQUENCE</scope>
    <source>
        <strain evidence="3">Linc-1</strain>
    </source>
</reference>